<feature type="domain" description="Ribosomal eL28/Mak16" evidence="6">
    <location>
        <begin position="9"/>
        <end position="121"/>
    </location>
</feature>
<dbReference type="GO" id="GO:0000470">
    <property type="term" value="P:maturation of LSU-rRNA"/>
    <property type="evidence" value="ECO:0007669"/>
    <property type="project" value="TreeGrafter"/>
</dbReference>
<dbReference type="Pfam" id="PF04874">
    <property type="entry name" value="Mak16"/>
    <property type="match status" value="1"/>
</dbReference>
<comment type="similarity">
    <text evidence="2 4">Belongs to the MAK16 family.</text>
</comment>
<dbReference type="SMR" id="A0A015LC51"/>
<name>A0A015LC51_RHIIW</name>
<dbReference type="OMA" id="DKGQNFC"/>
<dbReference type="Proteomes" id="UP000022910">
    <property type="component" value="Unassembled WGS sequence"/>
</dbReference>
<feature type="compositionally biased region" description="Acidic residues" evidence="5">
    <location>
        <begin position="199"/>
        <end position="233"/>
    </location>
</feature>
<evidence type="ECO:0000256" key="3">
    <source>
        <dbReference type="ARBA" id="ARBA00023242"/>
    </source>
</evidence>
<evidence type="ECO:0000313" key="7">
    <source>
        <dbReference type="EMBL" id="EXX52418.1"/>
    </source>
</evidence>
<dbReference type="GO" id="GO:0005730">
    <property type="term" value="C:nucleolus"/>
    <property type="evidence" value="ECO:0007669"/>
    <property type="project" value="UniProtKB-UniRule"/>
</dbReference>
<dbReference type="GO" id="GO:0000460">
    <property type="term" value="P:maturation of 5.8S rRNA"/>
    <property type="evidence" value="ECO:0007669"/>
    <property type="project" value="TreeGrafter"/>
</dbReference>
<evidence type="ECO:0000256" key="4">
    <source>
        <dbReference type="PIRNR" id="PIRNR003352"/>
    </source>
</evidence>
<keyword evidence="8" id="KW-1185">Reference proteome</keyword>
<dbReference type="Pfam" id="PF01778">
    <property type="entry name" value="Ribosomal_L28e"/>
    <property type="match status" value="1"/>
</dbReference>
<comment type="caution">
    <text evidence="7">The sequence shown here is derived from an EMBL/GenBank/DDBJ whole genome shotgun (WGS) entry which is preliminary data.</text>
</comment>
<sequence>MLLKMSDEIVWQIINQQFCSYKVKTVTQNFCRNEYNVTGFCSRQSCPLANSKYATVREIDGVIYLYKKIPDRANMPAKMWERVKFSKNYSKALEQIDNELMNWPNFLIHKCKQRLTKITQYLIRMRKLRLKDRPKLVGIKKKVERREATRERKAEAAARLDKTIEKELINRLKSKAYGDTPLNVNEDVWRSVLEGDKVEAEDDITSESEVEDLEVENEFVENDSEIELEDLEDILEHHQEKYEEENSDTESSEEIDNDEEEEEEQEIEAKENNKSKRRTINKDPRPKKKKRGTYVEVEYEHEHEQSISELPTW</sequence>
<feature type="compositionally biased region" description="Acidic residues" evidence="5">
    <location>
        <begin position="242"/>
        <end position="266"/>
    </location>
</feature>
<gene>
    <name evidence="7" type="ORF">RirG_253060</name>
</gene>
<feature type="region of interest" description="Disordered" evidence="5">
    <location>
        <begin position="199"/>
        <end position="313"/>
    </location>
</feature>
<evidence type="ECO:0000256" key="5">
    <source>
        <dbReference type="SAM" id="MobiDB-lite"/>
    </source>
</evidence>
<evidence type="ECO:0000256" key="1">
    <source>
        <dbReference type="ARBA" id="ARBA00004123"/>
    </source>
</evidence>
<organism evidence="7 8">
    <name type="scientific">Rhizophagus irregularis (strain DAOM 197198w)</name>
    <name type="common">Glomus intraradices</name>
    <dbReference type="NCBI Taxonomy" id="1432141"/>
    <lineage>
        <taxon>Eukaryota</taxon>
        <taxon>Fungi</taxon>
        <taxon>Fungi incertae sedis</taxon>
        <taxon>Mucoromycota</taxon>
        <taxon>Glomeromycotina</taxon>
        <taxon>Glomeromycetes</taxon>
        <taxon>Glomerales</taxon>
        <taxon>Glomeraceae</taxon>
        <taxon>Rhizophagus</taxon>
    </lineage>
</organism>
<dbReference type="InterPro" id="IPR006958">
    <property type="entry name" value="Mak16"/>
</dbReference>
<dbReference type="STRING" id="1432141.A0A015LC51"/>
<dbReference type="FunFam" id="3.30.390.110:FF:000001">
    <property type="entry name" value="Protein MAK16 homolog"/>
    <property type="match status" value="1"/>
</dbReference>
<dbReference type="OrthoDB" id="10251342at2759"/>
<protein>
    <recommendedName>
        <fullName evidence="4">Protein MAK16</fullName>
    </recommendedName>
</protein>
<keyword evidence="3 4" id="KW-0539">Nucleus</keyword>
<dbReference type="PIRSF" id="PIRSF003352">
    <property type="entry name" value="MAK16"/>
    <property type="match status" value="1"/>
</dbReference>
<dbReference type="Gene3D" id="3.30.390.110">
    <property type="match status" value="1"/>
</dbReference>
<dbReference type="HOGENOM" id="CLU_050888_0_1_1"/>
<dbReference type="PANTHER" id="PTHR23405:SF4">
    <property type="entry name" value="PROTEIN MAK16 HOMOLOG"/>
    <property type="match status" value="1"/>
</dbReference>
<proteinExistence type="inferred from homology"/>
<accession>A0A015LC51</accession>
<dbReference type="PANTHER" id="PTHR23405">
    <property type="entry name" value="MAINTENANCE OF KILLER 16 MAK16 PROTEIN-RELATED"/>
    <property type="match status" value="1"/>
</dbReference>
<dbReference type="EMBL" id="JEMT01029295">
    <property type="protein sequence ID" value="EXX52418.1"/>
    <property type="molecule type" value="Genomic_DNA"/>
</dbReference>
<feature type="compositionally biased region" description="Basic and acidic residues" evidence="5">
    <location>
        <begin position="267"/>
        <end position="284"/>
    </location>
</feature>
<evidence type="ECO:0000256" key="2">
    <source>
        <dbReference type="ARBA" id="ARBA00005514"/>
    </source>
</evidence>
<evidence type="ECO:0000313" key="8">
    <source>
        <dbReference type="Proteomes" id="UP000022910"/>
    </source>
</evidence>
<comment type="subcellular location">
    <subcellularLocation>
        <location evidence="1">Nucleus</location>
    </subcellularLocation>
</comment>
<dbReference type="InterPro" id="IPR029004">
    <property type="entry name" value="Ribosomal_eL28/Mak16"/>
</dbReference>
<dbReference type="GO" id="GO:0030687">
    <property type="term" value="C:preribosome, large subunit precursor"/>
    <property type="evidence" value="ECO:0007669"/>
    <property type="project" value="TreeGrafter"/>
</dbReference>
<dbReference type="AlphaFoldDB" id="A0A015LC51"/>
<reference evidence="7 8" key="1">
    <citation type="submission" date="2014-02" db="EMBL/GenBank/DDBJ databases">
        <title>Single nucleus genome sequencing reveals high similarity among nuclei of an endomycorrhizal fungus.</title>
        <authorList>
            <person name="Lin K."/>
            <person name="Geurts R."/>
            <person name="Zhang Z."/>
            <person name="Limpens E."/>
            <person name="Saunders D.G."/>
            <person name="Mu D."/>
            <person name="Pang E."/>
            <person name="Cao H."/>
            <person name="Cha H."/>
            <person name="Lin T."/>
            <person name="Zhou Q."/>
            <person name="Shang Y."/>
            <person name="Li Y."/>
            <person name="Ivanov S."/>
            <person name="Sharma T."/>
            <person name="Velzen R.V."/>
            <person name="Ruijter N.D."/>
            <person name="Aanen D.K."/>
            <person name="Win J."/>
            <person name="Kamoun S."/>
            <person name="Bisseling T."/>
            <person name="Huang S."/>
        </authorList>
    </citation>
    <scope>NUCLEOTIDE SEQUENCE [LARGE SCALE GENOMIC DNA]</scope>
    <source>
        <strain evidence="8">DAOM197198w</strain>
    </source>
</reference>
<evidence type="ECO:0000259" key="6">
    <source>
        <dbReference type="Pfam" id="PF01778"/>
    </source>
</evidence>